<dbReference type="EMBL" id="MK072437">
    <property type="protein sequence ID" value="AYV84967.1"/>
    <property type="molecule type" value="Genomic_DNA"/>
</dbReference>
<evidence type="ECO:0000313" key="1">
    <source>
        <dbReference type="EMBL" id="AYV84967.1"/>
    </source>
</evidence>
<protein>
    <submittedName>
        <fullName evidence="1">Uncharacterized protein</fullName>
    </submittedName>
</protein>
<organism evidence="1">
    <name type="scientific">Satyrvirus sp</name>
    <dbReference type="NCBI Taxonomy" id="2487771"/>
    <lineage>
        <taxon>Viruses</taxon>
        <taxon>Varidnaviria</taxon>
        <taxon>Bamfordvirae</taxon>
        <taxon>Nucleocytoviricota</taxon>
        <taxon>Megaviricetes</taxon>
        <taxon>Imitervirales</taxon>
        <taxon>Mimiviridae</taxon>
        <taxon>Megamimivirinae</taxon>
    </lineage>
</organism>
<gene>
    <name evidence="1" type="ORF">Satyrvirus1_53</name>
</gene>
<accession>A0A3G5ACT8</accession>
<sequence>METIICDAKHLPICADCIGGGCPFKVIGLPCKCDACTAPDKHSIEQHRCDVCGGSGHGEFDHQKGKFTYREGSASMIIIKDVRLTSERAYQSACQRAHQRARKQ</sequence>
<reference evidence="1" key="1">
    <citation type="submission" date="2018-10" db="EMBL/GenBank/DDBJ databases">
        <title>Hidden diversity of soil giant viruses.</title>
        <authorList>
            <person name="Schulz F."/>
            <person name="Alteio L."/>
            <person name="Goudeau D."/>
            <person name="Ryan E.M."/>
            <person name="Malmstrom R.R."/>
            <person name="Blanchard J."/>
            <person name="Woyke T."/>
        </authorList>
    </citation>
    <scope>NUCLEOTIDE SEQUENCE</scope>
    <source>
        <strain evidence="1">SAV1</strain>
    </source>
</reference>
<proteinExistence type="predicted"/>
<name>A0A3G5ACT8_9VIRU</name>